<evidence type="ECO:0000259" key="18">
    <source>
        <dbReference type="Pfam" id="PF03460"/>
    </source>
</evidence>
<gene>
    <name evidence="19" type="ORF">JCM19232_4867</name>
</gene>
<evidence type="ECO:0000256" key="4">
    <source>
        <dbReference type="ARBA" id="ARBA00010429"/>
    </source>
</evidence>
<dbReference type="PANTHER" id="PTHR11493">
    <property type="entry name" value="SULFITE REDUCTASE [NADPH] SUBUNIT BETA-RELATED"/>
    <property type="match status" value="1"/>
</dbReference>
<dbReference type="GO" id="GO:0004783">
    <property type="term" value="F:sulfite reductase (NADPH) activity"/>
    <property type="evidence" value="ECO:0007669"/>
    <property type="project" value="UniProtKB-EC"/>
</dbReference>
<dbReference type="InterPro" id="IPR006067">
    <property type="entry name" value="NO2/SO3_Rdtase_4Fe4S_dom"/>
</dbReference>
<evidence type="ECO:0000256" key="8">
    <source>
        <dbReference type="ARBA" id="ARBA00022723"/>
    </source>
</evidence>
<dbReference type="InterPro" id="IPR005117">
    <property type="entry name" value="NiRdtase/SiRdtase_haem-b_fer"/>
</dbReference>
<keyword evidence="8" id="KW-0479">Metal-binding</keyword>
<dbReference type="InterPro" id="IPR006066">
    <property type="entry name" value="NO2/SO3_Rdtase_FeS/sirohaem_BS"/>
</dbReference>
<comment type="caution">
    <text evidence="19">The sequence shown here is derived from an EMBL/GenBank/DDBJ whole genome shotgun (WGS) entry which is preliminary data.</text>
</comment>
<name>A0A0B8PI25_9VIBR</name>
<dbReference type="GO" id="GO:0020037">
    <property type="term" value="F:heme binding"/>
    <property type="evidence" value="ECO:0007669"/>
    <property type="project" value="InterPro"/>
</dbReference>
<feature type="domain" description="Nitrite/Sulfite reductase ferredoxin-like" evidence="18">
    <location>
        <begin position="95"/>
        <end position="156"/>
    </location>
</feature>
<evidence type="ECO:0000259" key="17">
    <source>
        <dbReference type="Pfam" id="PF01077"/>
    </source>
</evidence>
<comment type="subunit">
    <text evidence="16">Alpha(8)-beta(8). The alpha component is a flavoprotein, the beta component is a hemoprotein.</text>
</comment>
<evidence type="ECO:0000256" key="16">
    <source>
        <dbReference type="ARBA" id="ARBA00062253"/>
    </source>
</evidence>
<dbReference type="SUPFAM" id="SSF56014">
    <property type="entry name" value="Nitrite and sulphite reductase 4Fe-4S domain-like"/>
    <property type="match status" value="2"/>
</dbReference>
<dbReference type="Gene3D" id="3.90.480.10">
    <property type="entry name" value="Sulfite Reductase Hemoprotein,Domain 2"/>
    <property type="match status" value="1"/>
</dbReference>
<evidence type="ECO:0000313" key="19">
    <source>
        <dbReference type="EMBL" id="GAM65921.1"/>
    </source>
</evidence>
<evidence type="ECO:0000256" key="10">
    <source>
        <dbReference type="ARBA" id="ARBA00023002"/>
    </source>
</evidence>
<keyword evidence="13" id="KW-0028">Amino-acid biosynthesis</keyword>
<comment type="cofactor">
    <cofactor evidence="1">
        <name>siroheme</name>
        <dbReference type="ChEBI" id="CHEBI:60052"/>
    </cofactor>
</comment>
<evidence type="ECO:0000256" key="6">
    <source>
        <dbReference type="ARBA" id="ARBA00022485"/>
    </source>
</evidence>
<evidence type="ECO:0000256" key="2">
    <source>
        <dbReference type="ARBA" id="ARBA00001966"/>
    </source>
</evidence>
<keyword evidence="6" id="KW-0004">4Fe-4S</keyword>
<evidence type="ECO:0000313" key="20">
    <source>
        <dbReference type="Proteomes" id="UP000031670"/>
    </source>
</evidence>
<dbReference type="Pfam" id="PF03460">
    <property type="entry name" value="NIR_SIR_ferr"/>
    <property type="match status" value="1"/>
</dbReference>
<proteinExistence type="inferred from homology"/>
<dbReference type="InterPro" id="IPR036136">
    <property type="entry name" value="Nit/Sulf_reduc_fer-like_dom_sf"/>
</dbReference>
<dbReference type="InterPro" id="IPR045854">
    <property type="entry name" value="NO2/SO3_Rdtase_4Fe4S_sf"/>
</dbReference>
<accession>A0A0B8PI25</accession>
<dbReference type="PRINTS" id="PR00397">
    <property type="entry name" value="SIROHAEM"/>
</dbReference>
<dbReference type="GO" id="GO:0051539">
    <property type="term" value="F:4 iron, 4 sulfur cluster binding"/>
    <property type="evidence" value="ECO:0007669"/>
    <property type="project" value="UniProtKB-KW"/>
</dbReference>
<dbReference type="AlphaFoldDB" id="A0A0B8PI25"/>
<comment type="catalytic activity">
    <reaction evidence="14">
        <text>hydrogen sulfide + 3 NADP(+) + 3 H2O = sulfite + 3 NADPH + 4 H(+)</text>
        <dbReference type="Rhea" id="RHEA:13801"/>
        <dbReference type="ChEBI" id="CHEBI:15377"/>
        <dbReference type="ChEBI" id="CHEBI:15378"/>
        <dbReference type="ChEBI" id="CHEBI:17359"/>
        <dbReference type="ChEBI" id="CHEBI:29919"/>
        <dbReference type="ChEBI" id="CHEBI:57783"/>
        <dbReference type="ChEBI" id="CHEBI:58349"/>
        <dbReference type="EC" id="1.8.1.2"/>
    </reaction>
</comment>
<keyword evidence="10" id="KW-0560">Oxidoreductase</keyword>
<dbReference type="FunFam" id="3.30.413.10:FF:000003">
    <property type="entry name" value="Sulfite reductase [NADPH] hemoprotein beta-component"/>
    <property type="match status" value="1"/>
</dbReference>
<sequence>MTHGDTSTYPRKADDFGFIPLEKTLDVAAAVVSTQRDWGNRSNRKNAKTKYTLDRVGINTFKQEVEKRADVTFEAPRPYELTHRGDKFGWLEGIDGKHHLTLFIENGRLLDYPNKPLKSGVVEIAKVHTGDFRMTANQNLIVAGVPTQDKEKIEAIAIAHGLIDTTHSEQRKNSMACVSFPTCPLAMAEAERFLPEFVTQVEGLLSKHGLDEKENIILRVTGCPNGCGRAMLAEVGLVGKAPDRYNLHLGGNREGTRVPKMYKENISSVQILEELDLLVGQWSQQRNADEAFGDYVIRAGVVPEVLVSKRDFHA</sequence>
<evidence type="ECO:0000256" key="14">
    <source>
        <dbReference type="ARBA" id="ARBA00052219"/>
    </source>
</evidence>
<dbReference type="Gene3D" id="3.30.413.10">
    <property type="entry name" value="Sulfite Reductase Hemoprotein, domain 1"/>
    <property type="match status" value="1"/>
</dbReference>
<evidence type="ECO:0000256" key="7">
    <source>
        <dbReference type="ARBA" id="ARBA00022617"/>
    </source>
</evidence>
<dbReference type="GO" id="GO:0050311">
    <property type="term" value="F:sulfite reductase (ferredoxin) activity"/>
    <property type="evidence" value="ECO:0007669"/>
    <property type="project" value="TreeGrafter"/>
</dbReference>
<keyword evidence="9" id="KW-0521">NADP</keyword>
<comment type="function">
    <text evidence="15">Component of the sulfite reductase complex that catalyzes the 6-electron reduction of sulfite to sulfide. This is one of several activities required for the biosynthesis of L-cysteine from sulfate.</text>
</comment>
<evidence type="ECO:0000256" key="9">
    <source>
        <dbReference type="ARBA" id="ARBA00022857"/>
    </source>
</evidence>
<evidence type="ECO:0000256" key="11">
    <source>
        <dbReference type="ARBA" id="ARBA00023004"/>
    </source>
</evidence>
<evidence type="ECO:0000256" key="1">
    <source>
        <dbReference type="ARBA" id="ARBA00001929"/>
    </source>
</evidence>
<evidence type="ECO:0000256" key="15">
    <source>
        <dbReference type="ARBA" id="ARBA00057160"/>
    </source>
</evidence>
<evidence type="ECO:0000256" key="13">
    <source>
        <dbReference type="ARBA" id="ARBA00023192"/>
    </source>
</evidence>
<comment type="pathway">
    <text evidence="3">Sulfur metabolism; hydrogen sulfide biosynthesis; hydrogen sulfide from sulfite (NADPH route): step 1/1.</text>
</comment>
<organism evidence="19 20">
    <name type="scientific">Vibrio ishigakensis</name>
    <dbReference type="NCBI Taxonomy" id="1481914"/>
    <lineage>
        <taxon>Bacteria</taxon>
        <taxon>Pseudomonadati</taxon>
        <taxon>Pseudomonadota</taxon>
        <taxon>Gammaproteobacteria</taxon>
        <taxon>Vibrionales</taxon>
        <taxon>Vibrionaceae</taxon>
        <taxon>Vibrio</taxon>
    </lineage>
</organism>
<protein>
    <recommendedName>
        <fullName evidence="5">assimilatory sulfite reductase (NADPH)</fullName>
        <ecNumber evidence="5">1.8.1.2</ecNumber>
    </recommendedName>
</protein>
<dbReference type="Proteomes" id="UP000031670">
    <property type="component" value="Unassembled WGS sequence"/>
</dbReference>
<reference evidence="19 20" key="2">
    <citation type="submission" date="2015-01" db="EMBL/GenBank/DDBJ databases">
        <authorList>
            <consortium name="NBRP consortium"/>
            <person name="Sawabe T."/>
            <person name="Meirelles P."/>
            <person name="Feng G."/>
            <person name="Sayaka M."/>
            <person name="Hattori M."/>
            <person name="Ohkuma M."/>
        </authorList>
    </citation>
    <scope>NUCLEOTIDE SEQUENCE [LARGE SCALE GENOMIC DNA]</scope>
    <source>
        <strain evidence="19 20">JCM19232</strain>
    </source>
</reference>
<keyword evidence="7" id="KW-0349">Heme</keyword>
<keyword evidence="11" id="KW-0408">Iron</keyword>
<feature type="domain" description="Nitrite/sulphite reductase 4Fe-4S" evidence="17">
    <location>
        <begin position="6"/>
        <end position="70"/>
    </location>
</feature>
<evidence type="ECO:0000256" key="3">
    <source>
        <dbReference type="ARBA" id="ARBA00004774"/>
    </source>
</evidence>
<keyword evidence="12" id="KW-0411">Iron-sulfur</keyword>
<dbReference type="EMBL" id="BBSA01000026">
    <property type="protein sequence ID" value="GAM65921.1"/>
    <property type="molecule type" value="Genomic_DNA"/>
</dbReference>
<dbReference type="PROSITE" id="PS00365">
    <property type="entry name" value="NIR_SIR"/>
    <property type="match status" value="1"/>
</dbReference>
<comment type="cofactor">
    <cofactor evidence="2">
        <name>[4Fe-4S] cluster</name>
        <dbReference type="ChEBI" id="CHEBI:49883"/>
    </cofactor>
</comment>
<evidence type="ECO:0000256" key="12">
    <source>
        <dbReference type="ARBA" id="ARBA00023014"/>
    </source>
</evidence>
<comment type="similarity">
    <text evidence="4">Belongs to the nitrite and sulfite reductase 4Fe-4S domain family.</text>
</comment>
<reference evidence="19 20" key="1">
    <citation type="submission" date="2015-01" db="EMBL/GenBank/DDBJ databases">
        <title>Vibrio sp. C5 JCM 19232 whole genome shotgun sequence.</title>
        <authorList>
            <person name="Sawabe T."/>
            <person name="Meirelles P."/>
            <person name="Feng G."/>
            <person name="Sayaka M."/>
            <person name="Hattori M."/>
            <person name="Ohkuma M."/>
        </authorList>
    </citation>
    <scope>NUCLEOTIDE SEQUENCE [LARGE SCALE GENOMIC DNA]</scope>
    <source>
        <strain evidence="19 20">JCM19232</strain>
    </source>
</reference>
<evidence type="ECO:0000256" key="5">
    <source>
        <dbReference type="ARBA" id="ARBA00012604"/>
    </source>
</evidence>
<dbReference type="GO" id="GO:0009337">
    <property type="term" value="C:sulfite reductase complex (NADPH)"/>
    <property type="evidence" value="ECO:0007669"/>
    <property type="project" value="TreeGrafter"/>
</dbReference>
<dbReference type="Pfam" id="PF01077">
    <property type="entry name" value="NIR_SIR"/>
    <property type="match status" value="1"/>
</dbReference>
<dbReference type="SUPFAM" id="SSF55124">
    <property type="entry name" value="Nitrite/Sulfite reductase N-terminal domain-like"/>
    <property type="match status" value="1"/>
</dbReference>
<dbReference type="PANTHER" id="PTHR11493:SF47">
    <property type="entry name" value="SULFITE REDUCTASE [NADPH] SUBUNIT BETA"/>
    <property type="match status" value="1"/>
</dbReference>
<dbReference type="EC" id="1.8.1.2" evidence="5"/>
<dbReference type="InterPro" id="IPR045169">
    <property type="entry name" value="NO2/SO3_Rdtase_4Fe4S_prot"/>
</dbReference>
<dbReference type="GO" id="GO:0046872">
    <property type="term" value="F:metal ion binding"/>
    <property type="evidence" value="ECO:0007669"/>
    <property type="project" value="UniProtKB-KW"/>
</dbReference>
<keyword evidence="13" id="KW-0198">Cysteine biosynthesis</keyword>
<dbReference type="GO" id="GO:0000103">
    <property type="term" value="P:sulfate assimilation"/>
    <property type="evidence" value="ECO:0007669"/>
    <property type="project" value="UniProtKB-ARBA"/>
</dbReference>
<dbReference type="GO" id="GO:0019344">
    <property type="term" value="P:cysteine biosynthetic process"/>
    <property type="evidence" value="ECO:0007669"/>
    <property type="project" value="UniProtKB-KW"/>
</dbReference>